<dbReference type="PANTHER" id="PTHR34220">
    <property type="entry name" value="SENSOR HISTIDINE KINASE YPDA"/>
    <property type="match status" value="1"/>
</dbReference>
<dbReference type="PROSITE" id="PS51257">
    <property type="entry name" value="PROKAR_LIPOPROTEIN"/>
    <property type="match status" value="1"/>
</dbReference>
<feature type="domain" description="Signal transduction histidine kinase internal region" evidence="3">
    <location>
        <begin position="439"/>
        <end position="515"/>
    </location>
</feature>
<evidence type="ECO:0000313" key="4">
    <source>
        <dbReference type="EMBL" id="SMO70448.1"/>
    </source>
</evidence>
<protein>
    <submittedName>
        <fullName evidence="4">Tetratricopeptide repeat-containing protein</fullName>
    </submittedName>
</protein>
<reference evidence="4 5" key="1">
    <citation type="submission" date="2017-05" db="EMBL/GenBank/DDBJ databases">
        <authorList>
            <person name="Varghese N."/>
            <person name="Submissions S."/>
        </authorList>
    </citation>
    <scope>NUCLEOTIDE SEQUENCE [LARGE SCALE GENOMIC DNA]</scope>
    <source>
        <strain evidence="4 5">DSM 27040</strain>
    </source>
</reference>
<feature type="repeat" description="TPR" evidence="1">
    <location>
        <begin position="247"/>
        <end position="280"/>
    </location>
</feature>
<evidence type="ECO:0000256" key="1">
    <source>
        <dbReference type="PROSITE-ProRule" id="PRU00339"/>
    </source>
</evidence>
<evidence type="ECO:0000259" key="3">
    <source>
        <dbReference type="Pfam" id="PF06580"/>
    </source>
</evidence>
<feature type="repeat" description="TPR" evidence="1">
    <location>
        <begin position="287"/>
        <end position="320"/>
    </location>
</feature>
<name>A0A521DFQ8_SACCC</name>
<dbReference type="InterPro" id="IPR019734">
    <property type="entry name" value="TPR_rpt"/>
</dbReference>
<keyword evidence="5" id="KW-1185">Reference proteome</keyword>
<dbReference type="InterPro" id="IPR036890">
    <property type="entry name" value="HATPase_C_sf"/>
</dbReference>
<keyword evidence="2" id="KW-0812">Transmembrane</keyword>
<dbReference type="SUPFAM" id="SSF48452">
    <property type="entry name" value="TPR-like"/>
    <property type="match status" value="2"/>
</dbReference>
<evidence type="ECO:0000256" key="2">
    <source>
        <dbReference type="SAM" id="Phobius"/>
    </source>
</evidence>
<proteinExistence type="predicted"/>
<accession>A0A521DFQ8</accession>
<evidence type="ECO:0000313" key="5">
    <source>
        <dbReference type="Proteomes" id="UP000319040"/>
    </source>
</evidence>
<dbReference type="SMART" id="SM00028">
    <property type="entry name" value="TPR"/>
    <property type="match status" value="7"/>
</dbReference>
<dbReference type="Pfam" id="PF13181">
    <property type="entry name" value="TPR_8"/>
    <property type="match status" value="1"/>
</dbReference>
<dbReference type="InterPro" id="IPR011990">
    <property type="entry name" value="TPR-like_helical_dom_sf"/>
</dbReference>
<dbReference type="RefSeq" id="WP_142533601.1">
    <property type="nucleotide sequence ID" value="NZ_FXTB01000005.1"/>
</dbReference>
<dbReference type="Gene3D" id="3.30.565.10">
    <property type="entry name" value="Histidine kinase-like ATPase, C-terminal domain"/>
    <property type="match status" value="1"/>
</dbReference>
<dbReference type="OrthoDB" id="9809908at2"/>
<dbReference type="Pfam" id="PF06580">
    <property type="entry name" value="His_kinase"/>
    <property type="match status" value="1"/>
</dbReference>
<dbReference type="PANTHER" id="PTHR34220:SF7">
    <property type="entry name" value="SENSOR HISTIDINE KINASE YPDA"/>
    <property type="match status" value="1"/>
</dbReference>
<keyword evidence="2" id="KW-0472">Membrane</keyword>
<dbReference type="SUPFAM" id="SSF55874">
    <property type="entry name" value="ATPase domain of HSP90 chaperone/DNA topoisomerase II/histidine kinase"/>
    <property type="match status" value="1"/>
</dbReference>
<dbReference type="GO" id="GO:0000155">
    <property type="term" value="F:phosphorelay sensor kinase activity"/>
    <property type="evidence" value="ECO:0007669"/>
    <property type="project" value="InterPro"/>
</dbReference>
<dbReference type="EMBL" id="FXTB01000005">
    <property type="protein sequence ID" value="SMO70448.1"/>
    <property type="molecule type" value="Genomic_DNA"/>
</dbReference>
<dbReference type="PROSITE" id="PS50005">
    <property type="entry name" value="TPR"/>
    <property type="match status" value="2"/>
</dbReference>
<dbReference type="Pfam" id="PF13424">
    <property type="entry name" value="TPR_12"/>
    <property type="match status" value="1"/>
</dbReference>
<dbReference type="Proteomes" id="UP000319040">
    <property type="component" value="Unassembled WGS sequence"/>
</dbReference>
<dbReference type="InterPro" id="IPR050640">
    <property type="entry name" value="Bact_2-comp_sensor_kinase"/>
</dbReference>
<gene>
    <name evidence="4" type="ORF">SAMN06265379_105150</name>
</gene>
<dbReference type="Gene3D" id="1.25.40.10">
    <property type="entry name" value="Tetratricopeptide repeat domain"/>
    <property type="match status" value="2"/>
</dbReference>
<organism evidence="4 5">
    <name type="scientific">Saccharicrinis carchari</name>
    <dbReference type="NCBI Taxonomy" id="1168039"/>
    <lineage>
        <taxon>Bacteria</taxon>
        <taxon>Pseudomonadati</taxon>
        <taxon>Bacteroidota</taxon>
        <taxon>Bacteroidia</taxon>
        <taxon>Marinilabiliales</taxon>
        <taxon>Marinilabiliaceae</taxon>
        <taxon>Saccharicrinis</taxon>
    </lineage>
</organism>
<feature type="transmembrane region" description="Helical" evidence="2">
    <location>
        <begin position="405"/>
        <end position="427"/>
    </location>
</feature>
<dbReference type="GO" id="GO:0016020">
    <property type="term" value="C:membrane"/>
    <property type="evidence" value="ECO:0007669"/>
    <property type="project" value="InterPro"/>
</dbReference>
<dbReference type="AlphaFoldDB" id="A0A521DFQ8"/>
<dbReference type="InterPro" id="IPR010559">
    <property type="entry name" value="Sig_transdc_His_kin_internal"/>
</dbReference>
<keyword evidence="2" id="KW-1133">Transmembrane helix</keyword>
<sequence length="669" mass="76311">MNKYIYIFISLTIFGACTLNEGAIQEGQLQADVPLSIRETDSVVVANLINRSKIYYDDNTNTAMAFDQFLLEAEELAQKNGFNKSLAEIFTMASKRYRNRSEYGEAIKYANQALELAKKIGDTALLSNYINMAAVIYRRVDENSQAMQMHMEAMELAEQVNDTFQLSVALNGIGNVYLGLKRYHASIEYFKKSFDIAVQQNNILGLAINTNNIGEALKFTGQLDSALVYFYQSLEYNKQINSEVGYAICYNSIGDTYRLKNDFSKALKYLKQALVLNEKTRDKINVSVSYSMLGETYLQVYDYARAIEHLKEGLNIAVEIGSKYQIEACSRLLARCYEKTNQLQSAIGHLKVAQTYKDSIFNEASLRHITVVRAKHEADKSKARIQQLNIETGLQKKLILQQKRAILYFVFFVLALIAGSVLIYRQIKLNAGYKSILMQQRLLRSQMNPHFIFNALSAIQVYILENDMENSSKFLSHFARLMRQVLRSSEKEYVSLEEEKNMLNYYLKLQQLRFVQPFTYNITFDKSISETSTLIPPMITQPFVENAVEHGLKSVEKNGLIEVRFLQDNNTLVIEIEDNGIGLSDAKMLKKGGVKHESMAIRITNERLQMIERMTKKQCALSILDLHSNSTQKSGVLVKITIPIIQPDSSVLDKNKSSKIRKLFGKLMK</sequence>
<keyword evidence="1" id="KW-0802">TPR repeat</keyword>